<dbReference type="OrthoDB" id="9810477at2"/>
<keyword evidence="1" id="KW-0812">Transmembrane</keyword>
<organism evidence="3 4">
    <name type="scientific">Neolewinella agarilytica</name>
    <dbReference type="NCBI Taxonomy" id="478744"/>
    <lineage>
        <taxon>Bacteria</taxon>
        <taxon>Pseudomonadati</taxon>
        <taxon>Bacteroidota</taxon>
        <taxon>Saprospiria</taxon>
        <taxon>Saprospirales</taxon>
        <taxon>Lewinellaceae</taxon>
        <taxon>Neolewinella</taxon>
    </lineage>
</organism>
<dbReference type="EMBL" id="FOFB01000006">
    <property type="protein sequence ID" value="SEQ17197.1"/>
    <property type="molecule type" value="Genomic_DNA"/>
</dbReference>
<name>A0A1H9DV33_9BACT</name>
<dbReference type="GO" id="GO:0004222">
    <property type="term" value="F:metalloendopeptidase activity"/>
    <property type="evidence" value="ECO:0007669"/>
    <property type="project" value="TreeGrafter"/>
</dbReference>
<dbReference type="SUPFAM" id="SSF51261">
    <property type="entry name" value="Duplicated hybrid motif"/>
    <property type="match status" value="1"/>
</dbReference>
<reference evidence="4" key="1">
    <citation type="submission" date="2016-10" db="EMBL/GenBank/DDBJ databases">
        <authorList>
            <person name="Varghese N."/>
            <person name="Submissions S."/>
        </authorList>
    </citation>
    <scope>NUCLEOTIDE SEQUENCE [LARGE SCALE GENOMIC DNA]</scope>
    <source>
        <strain evidence="4">DSM 24740</strain>
    </source>
</reference>
<keyword evidence="4" id="KW-1185">Reference proteome</keyword>
<dbReference type="InterPro" id="IPR016047">
    <property type="entry name" value="M23ase_b-sheet_dom"/>
</dbReference>
<dbReference type="FunFam" id="2.70.70.10:FF:000006">
    <property type="entry name" value="M23 family peptidase"/>
    <property type="match status" value="1"/>
</dbReference>
<protein>
    <submittedName>
        <fullName evidence="3">Peptidase family M23</fullName>
    </submittedName>
</protein>
<dbReference type="Pfam" id="PF01551">
    <property type="entry name" value="Peptidase_M23"/>
    <property type="match status" value="1"/>
</dbReference>
<evidence type="ECO:0000259" key="2">
    <source>
        <dbReference type="Pfam" id="PF01551"/>
    </source>
</evidence>
<dbReference type="PANTHER" id="PTHR21666:SF270">
    <property type="entry name" value="MUREIN HYDROLASE ACTIVATOR ENVC"/>
    <property type="match status" value="1"/>
</dbReference>
<dbReference type="Proteomes" id="UP000199021">
    <property type="component" value="Unassembled WGS sequence"/>
</dbReference>
<dbReference type="InParanoid" id="A0A1H9DV33"/>
<dbReference type="RefSeq" id="WP_090166808.1">
    <property type="nucleotide sequence ID" value="NZ_FOFB01000006.1"/>
</dbReference>
<dbReference type="InterPro" id="IPR011055">
    <property type="entry name" value="Dup_hybrid_motif"/>
</dbReference>
<evidence type="ECO:0000313" key="4">
    <source>
        <dbReference type="Proteomes" id="UP000199021"/>
    </source>
</evidence>
<feature type="transmembrane region" description="Helical" evidence="1">
    <location>
        <begin position="29"/>
        <end position="51"/>
    </location>
</feature>
<gene>
    <name evidence="3" type="ORF">SAMN05444359_106140</name>
</gene>
<accession>A0A1H9DV33</accession>
<dbReference type="AlphaFoldDB" id="A0A1H9DV33"/>
<dbReference type="InterPro" id="IPR050570">
    <property type="entry name" value="Cell_wall_metabolism_enzyme"/>
</dbReference>
<proteinExistence type="predicted"/>
<keyword evidence="1" id="KW-1133">Transmembrane helix</keyword>
<dbReference type="CDD" id="cd12797">
    <property type="entry name" value="M23_peptidase"/>
    <property type="match status" value="1"/>
</dbReference>
<dbReference type="STRING" id="478744.SAMN05444359_106140"/>
<feature type="domain" description="M23ase beta-sheet core" evidence="2">
    <location>
        <begin position="203"/>
        <end position="300"/>
    </location>
</feature>
<keyword evidence="1" id="KW-0472">Membrane</keyword>
<sequence>MRREKFVFNQQTLQYDRVVEPLRYTILRIFGFCCAAMVSAVLMLLVVHRYFPSPSEQLLMQENDILRSQISSTNDELENLASVLENIQDRDAGAYRIMFGMEPIDEDVWQGGRGGHDAYENLRALPNSGEHMASLREKVDRFRHQLDLQSRSLDEITNMAKDKEKMLASIPSIKPIRSDRYSRKIENLSGFGYRIHPILKVEKMHYGIDFNCAAGTPIQASGNGTVKWAGKRGHYGNCVIIDHGYGYESLYGHMSEIDPAVKRGKEIKRGVTIGKVGSTGLSTGDHLHYEIHKDGVRIDPIQYCYDGLSTEEYAALVQASQQSNMSFDSH</sequence>
<dbReference type="Gene3D" id="2.70.70.10">
    <property type="entry name" value="Glucose Permease (Domain IIA)"/>
    <property type="match status" value="1"/>
</dbReference>
<evidence type="ECO:0000256" key="1">
    <source>
        <dbReference type="SAM" id="Phobius"/>
    </source>
</evidence>
<dbReference type="PANTHER" id="PTHR21666">
    <property type="entry name" value="PEPTIDASE-RELATED"/>
    <property type="match status" value="1"/>
</dbReference>
<evidence type="ECO:0000313" key="3">
    <source>
        <dbReference type="EMBL" id="SEQ17197.1"/>
    </source>
</evidence>